<feature type="coiled-coil region" evidence="1">
    <location>
        <begin position="37"/>
        <end position="64"/>
    </location>
</feature>
<feature type="compositionally biased region" description="Pro residues" evidence="2">
    <location>
        <begin position="81"/>
        <end position="91"/>
    </location>
</feature>
<dbReference type="InterPro" id="IPR007793">
    <property type="entry name" value="DivIVA_fam"/>
</dbReference>
<sequence>MIYRSGERLRPAVIRVASAVMRRRWRGLDPEEVYEFLRLVANEVERLEREATTARTQAERVRQGLRQWQSRHIGCKFADPPADPGLPPHPRPISGRCSVDNTEQDQRRRNGGHW</sequence>
<evidence type="ECO:0008006" key="5">
    <source>
        <dbReference type="Google" id="ProtNLM"/>
    </source>
</evidence>
<dbReference type="Gene3D" id="6.10.250.660">
    <property type="match status" value="1"/>
</dbReference>
<protein>
    <recommendedName>
        <fullName evidence="5">Antigen 84</fullName>
    </recommendedName>
</protein>
<comment type="caution">
    <text evidence="3">The sequence shown here is derived from an EMBL/GenBank/DDBJ whole genome shotgun (WGS) entry which is preliminary data.</text>
</comment>
<dbReference type="RefSeq" id="WP_203857930.1">
    <property type="nucleotide sequence ID" value="NZ_BAAAZQ010000004.1"/>
</dbReference>
<evidence type="ECO:0000313" key="4">
    <source>
        <dbReference type="Proteomes" id="UP000621500"/>
    </source>
</evidence>
<keyword evidence="4" id="KW-1185">Reference proteome</keyword>
<keyword evidence="1" id="KW-0175">Coiled coil</keyword>
<proteinExistence type="predicted"/>
<evidence type="ECO:0000313" key="3">
    <source>
        <dbReference type="EMBL" id="GIG96393.1"/>
    </source>
</evidence>
<name>A0ABQ4EP21_9ACTN</name>
<reference evidence="3 4" key="1">
    <citation type="submission" date="2021-01" db="EMBL/GenBank/DDBJ databases">
        <title>Whole genome shotgun sequence of Plantactinospora mayteni NBRC 109088.</title>
        <authorList>
            <person name="Komaki H."/>
            <person name="Tamura T."/>
        </authorList>
    </citation>
    <scope>NUCLEOTIDE SEQUENCE [LARGE SCALE GENOMIC DNA]</scope>
    <source>
        <strain evidence="3 4">NBRC 109088</strain>
    </source>
</reference>
<dbReference type="Proteomes" id="UP000621500">
    <property type="component" value="Unassembled WGS sequence"/>
</dbReference>
<evidence type="ECO:0000256" key="2">
    <source>
        <dbReference type="SAM" id="MobiDB-lite"/>
    </source>
</evidence>
<gene>
    <name evidence="3" type="ORF">Pma05_29660</name>
</gene>
<dbReference type="EMBL" id="BONX01000018">
    <property type="protein sequence ID" value="GIG96393.1"/>
    <property type="molecule type" value="Genomic_DNA"/>
</dbReference>
<feature type="region of interest" description="Disordered" evidence="2">
    <location>
        <begin position="76"/>
        <end position="114"/>
    </location>
</feature>
<evidence type="ECO:0000256" key="1">
    <source>
        <dbReference type="SAM" id="Coils"/>
    </source>
</evidence>
<organism evidence="3 4">
    <name type="scientific">Plantactinospora mayteni</name>
    <dbReference type="NCBI Taxonomy" id="566021"/>
    <lineage>
        <taxon>Bacteria</taxon>
        <taxon>Bacillati</taxon>
        <taxon>Actinomycetota</taxon>
        <taxon>Actinomycetes</taxon>
        <taxon>Micromonosporales</taxon>
        <taxon>Micromonosporaceae</taxon>
        <taxon>Plantactinospora</taxon>
    </lineage>
</organism>
<dbReference type="Pfam" id="PF05103">
    <property type="entry name" value="DivIVA"/>
    <property type="match status" value="1"/>
</dbReference>
<accession>A0ABQ4EP21</accession>